<proteinExistence type="predicted"/>
<protein>
    <submittedName>
        <fullName evidence="1">Uncharacterized protein</fullName>
    </submittedName>
</protein>
<gene>
    <name evidence="1" type="ORF">IMG5_093700</name>
</gene>
<organism evidence="1 2">
    <name type="scientific">Ichthyophthirius multifiliis</name>
    <name type="common">White spot disease agent</name>
    <name type="synonym">Ich</name>
    <dbReference type="NCBI Taxonomy" id="5932"/>
    <lineage>
        <taxon>Eukaryota</taxon>
        <taxon>Sar</taxon>
        <taxon>Alveolata</taxon>
        <taxon>Ciliophora</taxon>
        <taxon>Intramacronucleata</taxon>
        <taxon>Oligohymenophorea</taxon>
        <taxon>Hymenostomatida</taxon>
        <taxon>Ophryoglenina</taxon>
        <taxon>Ichthyophthirius</taxon>
    </lineage>
</organism>
<name>G0QRI5_ICHMU</name>
<dbReference type="RefSeq" id="XP_004035658.1">
    <property type="nucleotide sequence ID" value="XM_004035610.1"/>
</dbReference>
<evidence type="ECO:0000313" key="2">
    <source>
        <dbReference type="Proteomes" id="UP000008983"/>
    </source>
</evidence>
<sequence>MKYITDIYKDYVIVIYVHVVNTCVNLLNFPICKIHLSNLKTKQYINMIMTLRRACKTLNLTMECMMEKKATLNLSKVNQLITMITKSQTKMLMDKQNLVNNQKDCTKHLNKWVDLNTKGTFWNGELPISQLKDLIRELQLMLCHLMELLAIKKTIKI</sequence>
<dbReference type="GeneID" id="14908328"/>
<evidence type="ECO:0000313" key="1">
    <source>
        <dbReference type="EMBL" id="EGR32172.1"/>
    </source>
</evidence>
<keyword evidence="2" id="KW-1185">Reference proteome</keyword>
<accession>G0QRI5</accession>
<dbReference type="EMBL" id="GL983766">
    <property type="protein sequence ID" value="EGR32172.1"/>
    <property type="molecule type" value="Genomic_DNA"/>
</dbReference>
<dbReference type="InParanoid" id="G0QRI5"/>
<reference evidence="1 2" key="1">
    <citation type="submission" date="2011-07" db="EMBL/GenBank/DDBJ databases">
        <authorList>
            <person name="Coyne R."/>
            <person name="Brami D."/>
            <person name="Johnson J."/>
            <person name="Hostetler J."/>
            <person name="Hannick L."/>
            <person name="Clark T."/>
            <person name="Cassidy-Hanley D."/>
            <person name="Inman J."/>
        </authorList>
    </citation>
    <scope>NUCLEOTIDE SEQUENCE [LARGE SCALE GENOMIC DNA]</scope>
    <source>
        <strain evidence="1 2">G5</strain>
    </source>
</reference>
<dbReference type="Proteomes" id="UP000008983">
    <property type="component" value="Unassembled WGS sequence"/>
</dbReference>
<dbReference type="AlphaFoldDB" id="G0QRI5"/>